<gene>
    <name evidence="1" type="ORF">Y88_0325</name>
</gene>
<comment type="caution">
    <text evidence="1">The sequence shown here is derived from an EMBL/GenBank/DDBJ whole genome shotgun (WGS) entry which is preliminary data.</text>
</comment>
<name>F1ZAU9_9SPHN</name>
<dbReference type="InParanoid" id="F1ZAU9"/>
<sequence>MGALALRERPELNKRGGATKKDIAAQKGWRVSHFVSGGGEGGRPGSTNA</sequence>
<dbReference type="EMBL" id="AEWJ01000044">
    <property type="protein sequence ID" value="EGD58273.1"/>
    <property type="molecule type" value="Genomic_DNA"/>
</dbReference>
<organism evidence="1 2">
    <name type="scientific">Novosphingobium nitrogenifigens DSM 19370</name>
    <dbReference type="NCBI Taxonomy" id="983920"/>
    <lineage>
        <taxon>Bacteria</taxon>
        <taxon>Pseudomonadati</taxon>
        <taxon>Pseudomonadota</taxon>
        <taxon>Alphaproteobacteria</taxon>
        <taxon>Sphingomonadales</taxon>
        <taxon>Sphingomonadaceae</taxon>
        <taxon>Novosphingobium</taxon>
    </lineage>
</organism>
<protein>
    <submittedName>
        <fullName evidence="1">Uncharacterized protein</fullName>
    </submittedName>
</protein>
<reference evidence="1 2" key="1">
    <citation type="journal article" date="2012" name="J. Bacteriol.">
        <title>Draft Genome Sequence of Novosphingobium nitrogenifigens Y88T.</title>
        <authorList>
            <person name="Strabala T.J."/>
            <person name="Macdonald L."/>
            <person name="Liu V."/>
            <person name="Smit A.M."/>
        </authorList>
    </citation>
    <scope>NUCLEOTIDE SEQUENCE [LARGE SCALE GENOMIC DNA]</scope>
    <source>
        <strain evidence="1 2">DSM 19370</strain>
    </source>
</reference>
<dbReference type="AlphaFoldDB" id="F1ZAU9"/>
<proteinExistence type="predicted"/>
<keyword evidence="2" id="KW-1185">Reference proteome</keyword>
<dbReference type="STRING" id="983920.Y88_0325"/>
<evidence type="ECO:0000313" key="1">
    <source>
        <dbReference type="EMBL" id="EGD58273.1"/>
    </source>
</evidence>
<dbReference type="HOGENOM" id="CLU_3138378_0_0_5"/>
<evidence type="ECO:0000313" key="2">
    <source>
        <dbReference type="Proteomes" id="UP000004728"/>
    </source>
</evidence>
<dbReference type="Proteomes" id="UP000004728">
    <property type="component" value="Unassembled WGS sequence"/>
</dbReference>
<accession>F1ZAU9</accession>